<dbReference type="SUPFAM" id="SSF81321">
    <property type="entry name" value="Family A G protein-coupled receptor-like"/>
    <property type="match status" value="1"/>
</dbReference>
<evidence type="ECO:0000313" key="11">
    <source>
        <dbReference type="Proteomes" id="UP000002279"/>
    </source>
</evidence>
<feature type="transmembrane region" description="Helical" evidence="8">
    <location>
        <begin position="28"/>
        <end position="51"/>
    </location>
</feature>
<keyword evidence="4" id="KW-0297">G-protein coupled receptor</keyword>
<gene>
    <name evidence="10" type="primary">LOC100083939</name>
</gene>
<dbReference type="OMA" id="AIFGMVE"/>
<dbReference type="Proteomes" id="UP000002279">
    <property type="component" value="Chromosome 3"/>
</dbReference>
<dbReference type="PRINTS" id="PR00237">
    <property type="entry name" value="GPCRRHODOPSN"/>
</dbReference>
<reference evidence="10 11" key="1">
    <citation type="journal article" date="2008" name="Nature">
        <title>Genome analysis of the platypus reveals unique signatures of evolution.</title>
        <authorList>
            <person name="Warren W.C."/>
            <person name="Hillier L.W."/>
            <person name="Marshall Graves J.A."/>
            <person name="Birney E."/>
            <person name="Ponting C.P."/>
            <person name="Grutzner F."/>
            <person name="Belov K."/>
            <person name="Miller W."/>
            <person name="Clarke L."/>
            <person name="Chinwalla A.T."/>
            <person name="Yang S.P."/>
            <person name="Heger A."/>
            <person name="Locke D.P."/>
            <person name="Miethke P."/>
            <person name="Waters P.D."/>
            <person name="Veyrunes F."/>
            <person name="Fulton L."/>
            <person name="Fulton B."/>
            <person name="Graves T."/>
            <person name="Wallis J."/>
            <person name="Puente X.S."/>
            <person name="Lopez-Otin C."/>
            <person name="Ordonez G.R."/>
            <person name="Eichler E.E."/>
            <person name="Chen L."/>
            <person name="Cheng Z."/>
            <person name="Deakin J.E."/>
            <person name="Alsop A."/>
            <person name="Thompson K."/>
            <person name="Kirby P."/>
            <person name="Papenfuss A.T."/>
            <person name="Wakefield M.J."/>
            <person name="Olender T."/>
            <person name="Lancet D."/>
            <person name="Huttley G.A."/>
            <person name="Smit A.F."/>
            <person name="Pask A."/>
            <person name="Temple-Smith P."/>
            <person name="Batzer M.A."/>
            <person name="Walker J.A."/>
            <person name="Konkel M.K."/>
            <person name="Harris R.S."/>
            <person name="Whittington C.M."/>
            <person name="Wong E.S."/>
            <person name="Gemmell N.J."/>
            <person name="Buschiazzo E."/>
            <person name="Vargas Jentzsch I.M."/>
            <person name="Merkel A."/>
            <person name="Schmitz J."/>
            <person name="Zemann A."/>
            <person name="Churakov G."/>
            <person name="Kriegs J.O."/>
            <person name="Brosius J."/>
            <person name="Murchison E.P."/>
            <person name="Sachidanandam R."/>
            <person name="Smith C."/>
            <person name="Hannon G.J."/>
            <person name="Tsend-Ayush E."/>
            <person name="McMillan D."/>
            <person name="Attenborough R."/>
            <person name="Rens W."/>
            <person name="Ferguson-Smith M."/>
            <person name="Lefevre C.M."/>
            <person name="Sharp J.A."/>
            <person name="Nicholas K.R."/>
            <person name="Ray D.A."/>
            <person name="Kube M."/>
            <person name="Reinhardt R."/>
            <person name="Pringle T.H."/>
            <person name="Taylor J."/>
            <person name="Jones R.C."/>
            <person name="Nixon B."/>
            <person name="Dacheux J.L."/>
            <person name="Niwa H."/>
            <person name="Sekita Y."/>
            <person name="Huang X."/>
            <person name="Stark A."/>
            <person name="Kheradpour P."/>
            <person name="Kellis M."/>
            <person name="Flicek P."/>
            <person name="Chen Y."/>
            <person name="Webber C."/>
            <person name="Hardison R."/>
            <person name="Nelson J."/>
            <person name="Hallsworth-Pepin K."/>
            <person name="Delehaunty K."/>
            <person name="Markovic C."/>
            <person name="Minx P."/>
            <person name="Feng Y."/>
            <person name="Kremitzki C."/>
            <person name="Mitreva M."/>
            <person name="Glasscock J."/>
            <person name="Wylie T."/>
            <person name="Wohldmann P."/>
            <person name="Thiru P."/>
            <person name="Nhan M.N."/>
            <person name="Pohl C.S."/>
            <person name="Smith S.M."/>
            <person name="Hou S."/>
            <person name="Nefedov M."/>
            <person name="de Jong P.J."/>
            <person name="Renfree M.B."/>
            <person name="Mardis E.R."/>
            <person name="Wilson R.K."/>
        </authorList>
    </citation>
    <scope>NUCLEOTIDE SEQUENCE [LARGE SCALE GENOMIC DNA]</scope>
    <source>
        <strain evidence="10 11">Glennie</strain>
    </source>
</reference>
<dbReference type="FunFam" id="1.20.1070.10:FF:000003">
    <property type="entry name" value="Olfactory receptor"/>
    <property type="match status" value="1"/>
</dbReference>
<dbReference type="HOGENOM" id="CLU_012526_1_0_1"/>
<dbReference type="PANTHER" id="PTHR48018">
    <property type="entry name" value="OLFACTORY RECEPTOR"/>
    <property type="match status" value="1"/>
</dbReference>
<sequence>MTLIPTGNGSLVTEFILFGFTDDQKLQAILFGLFLVTYMITLMGNTGIIMLIRASPQLHTPMYYFLSHLSLSDMCYSSSVTPKMLENLLQGKRTISFGGCALQFAVAATFGTNECFLLAVMAFDRYSAICRPLLYPLIMSNKVRVQLVMASYVGSCVNAAIFESSVFSLSFCGPNEINHFYCDFPPLLELACSDPRVAQILNSITSVLISLVTILIIAISYLCILSAILRIPSTEGRHKAFSTCASHLTAVTLFYGTATFIYTQPNSRYSMDQKKVVSVFYMVVIPMLNPLIYSLRNKDVKEALRRVLIFDRCSD</sequence>
<dbReference type="GO" id="GO:0016020">
    <property type="term" value="C:membrane"/>
    <property type="evidence" value="ECO:0007669"/>
    <property type="project" value="UniProtKB-SubCell"/>
</dbReference>
<reference evidence="10" key="2">
    <citation type="submission" date="2025-08" db="UniProtKB">
        <authorList>
            <consortium name="Ensembl"/>
        </authorList>
    </citation>
    <scope>IDENTIFICATION</scope>
    <source>
        <strain evidence="10">Glennie</strain>
    </source>
</reference>
<name>F7FYV6_ORNAN</name>
<dbReference type="GO" id="GO:0004930">
    <property type="term" value="F:G protein-coupled receptor activity"/>
    <property type="evidence" value="ECO:0007669"/>
    <property type="project" value="UniProtKB-KW"/>
</dbReference>
<feature type="transmembrane region" description="Helical" evidence="8">
    <location>
        <begin position="101"/>
        <end position="123"/>
    </location>
</feature>
<reference evidence="10" key="3">
    <citation type="submission" date="2025-09" db="UniProtKB">
        <authorList>
            <consortium name="Ensembl"/>
        </authorList>
    </citation>
    <scope>IDENTIFICATION</scope>
    <source>
        <strain evidence="10">Glennie</strain>
    </source>
</reference>
<organism evidence="10 11">
    <name type="scientific">Ornithorhynchus anatinus</name>
    <name type="common">Duckbill platypus</name>
    <dbReference type="NCBI Taxonomy" id="9258"/>
    <lineage>
        <taxon>Eukaryota</taxon>
        <taxon>Metazoa</taxon>
        <taxon>Chordata</taxon>
        <taxon>Craniata</taxon>
        <taxon>Vertebrata</taxon>
        <taxon>Euteleostomi</taxon>
        <taxon>Mammalia</taxon>
        <taxon>Monotremata</taxon>
        <taxon>Ornithorhynchidae</taxon>
        <taxon>Ornithorhynchus</taxon>
    </lineage>
</organism>
<feature type="transmembrane region" description="Helical" evidence="8">
    <location>
        <begin position="204"/>
        <end position="228"/>
    </location>
</feature>
<accession>F7FYV6</accession>
<dbReference type="Gene3D" id="1.20.1070.10">
    <property type="entry name" value="Rhodopsin 7-helix transmembrane proteins"/>
    <property type="match status" value="1"/>
</dbReference>
<dbReference type="eggNOG" id="ENOG502RF13">
    <property type="taxonomic scope" value="Eukaryota"/>
</dbReference>
<keyword evidence="3 8" id="KW-1133">Transmembrane helix</keyword>
<keyword evidence="2 8" id="KW-0812">Transmembrane</keyword>
<evidence type="ECO:0000313" key="10">
    <source>
        <dbReference type="Ensembl" id="ENSOANP00000012661.3"/>
    </source>
</evidence>
<proteinExistence type="predicted"/>
<comment type="subcellular location">
    <subcellularLocation>
        <location evidence="1">Membrane</location>
        <topology evidence="1">Multi-pass membrane protein</topology>
    </subcellularLocation>
</comment>
<keyword evidence="6" id="KW-0675">Receptor</keyword>
<evidence type="ECO:0000259" key="9">
    <source>
        <dbReference type="PROSITE" id="PS50262"/>
    </source>
</evidence>
<evidence type="ECO:0000256" key="6">
    <source>
        <dbReference type="ARBA" id="ARBA00023170"/>
    </source>
</evidence>
<dbReference type="AlphaFoldDB" id="F7FYV6"/>
<evidence type="ECO:0000256" key="7">
    <source>
        <dbReference type="ARBA" id="ARBA00023224"/>
    </source>
</evidence>
<feature type="transmembrane region" description="Helical" evidence="8">
    <location>
        <begin position="240"/>
        <end position="264"/>
    </location>
</feature>
<evidence type="ECO:0000256" key="8">
    <source>
        <dbReference type="SAM" id="Phobius"/>
    </source>
</evidence>
<dbReference type="Pfam" id="PF13853">
    <property type="entry name" value="7tm_4"/>
    <property type="match status" value="1"/>
</dbReference>
<dbReference type="InterPro" id="IPR000276">
    <property type="entry name" value="GPCR_Rhodpsn"/>
</dbReference>
<evidence type="ECO:0000256" key="3">
    <source>
        <dbReference type="ARBA" id="ARBA00022989"/>
    </source>
</evidence>
<dbReference type="PRINTS" id="PR00245">
    <property type="entry name" value="OLFACTORYR"/>
</dbReference>
<keyword evidence="11" id="KW-1185">Reference proteome</keyword>
<dbReference type="GeneTree" id="ENSGT01150000286945"/>
<dbReference type="PROSITE" id="PS50262">
    <property type="entry name" value="G_PROTEIN_RECEP_F1_2"/>
    <property type="match status" value="1"/>
</dbReference>
<evidence type="ECO:0000256" key="5">
    <source>
        <dbReference type="ARBA" id="ARBA00023136"/>
    </source>
</evidence>
<dbReference type="GO" id="GO:0005549">
    <property type="term" value="F:odorant binding"/>
    <property type="evidence" value="ECO:0000318"/>
    <property type="project" value="GO_Central"/>
</dbReference>
<dbReference type="InterPro" id="IPR000725">
    <property type="entry name" value="Olfact_rcpt"/>
</dbReference>
<dbReference type="Ensembl" id="ENSOANT00000012663.3">
    <property type="protein sequence ID" value="ENSOANP00000012661.3"/>
    <property type="gene ID" value="ENSOANG00000044462.1"/>
</dbReference>
<dbReference type="CDD" id="cd15416">
    <property type="entry name" value="7tmA_OR5P-like"/>
    <property type="match status" value="1"/>
</dbReference>
<evidence type="ECO:0000256" key="2">
    <source>
        <dbReference type="ARBA" id="ARBA00022692"/>
    </source>
</evidence>
<dbReference type="GO" id="GO:0004984">
    <property type="term" value="F:olfactory receptor activity"/>
    <property type="evidence" value="ECO:0000318"/>
    <property type="project" value="GO_Central"/>
</dbReference>
<feature type="transmembrane region" description="Helical" evidence="8">
    <location>
        <begin position="276"/>
        <end position="295"/>
    </location>
</feature>
<keyword evidence="7" id="KW-0807">Transducer</keyword>
<keyword evidence="5 8" id="KW-0472">Membrane</keyword>
<dbReference type="InterPro" id="IPR017452">
    <property type="entry name" value="GPCR_Rhodpsn_7TM"/>
</dbReference>
<protein>
    <recommendedName>
        <fullName evidence="9">G-protein coupled receptors family 1 profile domain-containing protein</fullName>
    </recommendedName>
</protein>
<feature type="domain" description="G-protein coupled receptors family 1 profile" evidence="9">
    <location>
        <begin position="44"/>
        <end position="293"/>
    </location>
</feature>
<dbReference type="STRING" id="9258.ENSOANP00000012661"/>
<evidence type="ECO:0000256" key="1">
    <source>
        <dbReference type="ARBA" id="ARBA00004141"/>
    </source>
</evidence>
<dbReference type="InParanoid" id="F7FYV6"/>
<evidence type="ECO:0000256" key="4">
    <source>
        <dbReference type="ARBA" id="ARBA00023040"/>
    </source>
</evidence>
<feature type="transmembrane region" description="Helical" evidence="8">
    <location>
        <begin position="143"/>
        <end position="161"/>
    </location>
</feature>